<dbReference type="SUPFAM" id="SSF51735">
    <property type="entry name" value="NAD(P)-binding Rossmann-fold domains"/>
    <property type="match status" value="1"/>
</dbReference>
<keyword evidence="5" id="KW-1185">Reference proteome</keyword>
<dbReference type="Proteomes" id="UP000305948">
    <property type="component" value="Unassembled WGS sequence"/>
</dbReference>
<dbReference type="AlphaFoldDB" id="A0A5C3MUM7"/>
<sequence length="288" mass="30411">MATDSVDRSSLFSVEGLVAVVTGGGTGIGRMIATALENNGATVYIVGRRLDVLEATAEKSSKYGKIFALQGDVTSQDSLLAVVDTLRAKHGYVNLLVNNAGILFSMGERPIPRPGESIKEFQARLWNADTPESWAKTFEVNCTAPYFCTVAFLELLDAGNRQGGIEGVASQVITVSSLGGFRRDAGTLSVGYSVSKAATNHLGKLLVNVLKDFKIRSNIICPGFYPSEMSSGLVPEDFAKKAIPIGRGGDIKDMGGLALFLASRAGAYVNGAVHITDGGELGLYSSTY</sequence>
<dbReference type="GO" id="GO:0016491">
    <property type="term" value="F:oxidoreductase activity"/>
    <property type="evidence" value="ECO:0007669"/>
    <property type="project" value="UniProtKB-KW"/>
</dbReference>
<proteinExistence type="inferred from homology"/>
<evidence type="ECO:0000313" key="4">
    <source>
        <dbReference type="EMBL" id="TFK48747.1"/>
    </source>
</evidence>
<dbReference type="STRING" id="5364.A0A5C3MUM7"/>
<keyword evidence="2" id="KW-0521">NADP</keyword>
<protein>
    <submittedName>
        <fullName evidence="4">NAD-P-binding protein</fullName>
    </submittedName>
</protein>
<keyword evidence="3" id="KW-0560">Oxidoreductase</keyword>
<evidence type="ECO:0000256" key="3">
    <source>
        <dbReference type="ARBA" id="ARBA00023002"/>
    </source>
</evidence>
<dbReference type="Pfam" id="PF13561">
    <property type="entry name" value="adh_short_C2"/>
    <property type="match status" value="1"/>
</dbReference>
<reference evidence="4 5" key="1">
    <citation type="journal article" date="2019" name="Nat. Ecol. Evol.">
        <title>Megaphylogeny resolves global patterns of mushroom evolution.</title>
        <authorList>
            <person name="Varga T."/>
            <person name="Krizsan K."/>
            <person name="Foldi C."/>
            <person name="Dima B."/>
            <person name="Sanchez-Garcia M."/>
            <person name="Sanchez-Ramirez S."/>
            <person name="Szollosi G.J."/>
            <person name="Szarkandi J.G."/>
            <person name="Papp V."/>
            <person name="Albert L."/>
            <person name="Andreopoulos W."/>
            <person name="Angelini C."/>
            <person name="Antonin V."/>
            <person name="Barry K.W."/>
            <person name="Bougher N.L."/>
            <person name="Buchanan P."/>
            <person name="Buyck B."/>
            <person name="Bense V."/>
            <person name="Catcheside P."/>
            <person name="Chovatia M."/>
            <person name="Cooper J."/>
            <person name="Damon W."/>
            <person name="Desjardin D."/>
            <person name="Finy P."/>
            <person name="Geml J."/>
            <person name="Haridas S."/>
            <person name="Hughes K."/>
            <person name="Justo A."/>
            <person name="Karasinski D."/>
            <person name="Kautmanova I."/>
            <person name="Kiss B."/>
            <person name="Kocsube S."/>
            <person name="Kotiranta H."/>
            <person name="LaButti K.M."/>
            <person name="Lechner B.E."/>
            <person name="Liimatainen K."/>
            <person name="Lipzen A."/>
            <person name="Lukacs Z."/>
            <person name="Mihaltcheva S."/>
            <person name="Morgado L.N."/>
            <person name="Niskanen T."/>
            <person name="Noordeloos M.E."/>
            <person name="Ohm R.A."/>
            <person name="Ortiz-Santana B."/>
            <person name="Ovrebo C."/>
            <person name="Racz N."/>
            <person name="Riley R."/>
            <person name="Savchenko A."/>
            <person name="Shiryaev A."/>
            <person name="Soop K."/>
            <person name="Spirin V."/>
            <person name="Szebenyi C."/>
            <person name="Tomsovsky M."/>
            <person name="Tulloss R.E."/>
            <person name="Uehling J."/>
            <person name="Grigoriev I.V."/>
            <person name="Vagvolgyi C."/>
            <person name="Papp T."/>
            <person name="Martin F.M."/>
            <person name="Miettinen O."/>
            <person name="Hibbett D.S."/>
            <person name="Nagy L.G."/>
        </authorList>
    </citation>
    <scope>NUCLEOTIDE SEQUENCE [LARGE SCALE GENOMIC DNA]</scope>
    <source>
        <strain evidence="4 5">OMC1185</strain>
    </source>
</reference>
<dbReference type="PRINTS" id="PR00080">
    <property type="entry name" value="SDRFAMILY"/>
</dbReference>
<dbReference type="PANTHER" id="PTHR43618">
    <property type="entry name" value="7-ALPHA-HYDROXYSTEROID DEHYDROGENASE"/>
    <property type="match status" value="1"/>
</dbReference>
<evidence type="ECO:0000313" key="5">
    <source>
        <dbReference type="Proteomes" id="UP000305948"/>
    </source>
</evidence>
<dbReference type="PANTHER" id="PTHR43618:SF18">
    <property type="entry name" value="SHORT CHAIN DEHYDROGENASE_REDUCTASE FAMILY (AFU_ORTHOLOGUE AFUA_5G12480)"/>
    <property type="match status" value="1"/>
</dbReference>
<dbReference type="Gene3D" id="3.40.50.720">
    <property type="entry name" value="NAD(P)-binding Rossmann-like Domain"/>
    <property type="match status" value="1"/>
</dbReference>
<organism evidence="4 5">
    <name type="scientific">Heliocybe sulcata</name>
    <dbReference type="NCBI Taxonomy" id="5364"/>
    <lineage>
        <taxon>Eukaryota</taxon>
        <taxon>Fungi</taxon>
        <taxon>Dikarya</taxon>
        <taxon>Basidiomycota</taxon>
        <taxon>Agaricomycotina</taxon>
        <taxon>Agaricomycetes</taxon>
        <taxon>Gloeophyllales</taxon>
        <taxon>Gloeophyllaceae</taxon>
        <taxon>Heliocybe</taxon>
    </lineage>
</organism>
<dbReference type="InterPro" id="IPR036291">
    <property type="entry name" value="NAD(P)-bd_dom_sf"/>
</dbReference>
<gene>
    <name evidence="4" type="ORF">OE88DRAFT_500399</name>
</gene>
<dbReference type="PRINTS" id="PR00081">
    <property type="entry name" value="GDHRDH"/>
</dbReference>
<accession>A0A5C3MUM7</accession>
<dbReference type="OrthoDB" id="2898618at2759"/>
<evidence type="ECO:0000256" key="2">
    <source>
        <dbReference type="ARBA" id="ARBA00022857"/>
    </source>
</evidence>
<dbReference type="InterPro" id="IPR002347">
    <property type="entry name" value="SDR_fam"/>
</dbReference>
<name>A0A5C3MUM7_9AGAM</name>
<comment type="similarity">
    <text evidence="1">Belongs to the short-chain dehydrogenases/reductases (SDR) family.</text>
</comment>
<dbReference type="InterPro" id="IPR052178">
    <property type="entry name" value="Sec_Metab_Biosynth_SDR"/>
</dbReference>
<evidence type="ECO:0000256" key="1">
    <source>
        <dbReference type="ARBA" id="ARBA00006484"/>
    </source>
</evidence>
<dbReference type="EMBL" id="ML213518">
    <property type="protein sequence ID" value="TFK48747.1"/>
    <property type="molecule type" value="Genomic_DNA"/>
</dbReference>